<comment type="cofactor">
    <cofactor evidence="1">
        <name>[4Fe-4S] cluster</name>
        <dbReference type="ChEBI" id="CHEBI:49883"/>
    </cofactor>
</comment>
<keyword evidence="5" id="KW-0479">Metal-binding</keyword>
<dbReference type="Proteomes" id="UP000092403">
    <property type="component" value="Unassembled WGS sequence"/>
</dbReference>
<dbReference type="EMBL" id="LNGE01000019">
    <property type="protein sequence ID" value="KYC45428.1"/>
    <property type="molecule type" value="Genomic_DNA"/>
</dbReference>
<dbReference type="EMBL" id="LNGF01000025">
    <property type="protein sequence ID" value="KYC47369.1"/>
    <property type="molecule type" value="Genomic_DNA"/>
</dbReference>
<evidence type="ECO:0000256" key="2">
    <source>
        <dbReference type="ARBA" id="ARBA00004808"/>
    </source>
</evidence>
<evidence type="ECO:0000313" key="11">
    <source>
        <dbReference type="Proteomes" id="UP000092401"/>
    </source>
</evidence>
<accession>A0A150IY75</accession>
<dbReference type="AlphaFoldDB" id="A0A150IKI2"/>
<feature type="domain" description="Cysteine-rich" evidence="6">
    <location>
        <begin position="154"/>
        <end position="245"/>
    </location>
</feature>
<comment type="pathway">
    <text evidence="2">Cofactor metabolism; coenzyme M-coenzyme B heterodisulfide reduction; coenzyme B and coenzyme M from coenzyme M-coenzyme B heterodisulfide: step 1/1.</text>
</comment>
<reference evidence="10 11" key="1">
    <citation type="journal article" date="2016" name="ISME J.">
        <title>Chasing the elusive Euryarchaeota class WSA2: genomes reveal a uniquely fastidious methyl-reducing methanogen.</title>
        <authorList>
            <person name="Nobu M.K."/>
            <person name="Narihiro T."/>
            <person name="Kuroda K."/>
            <person name="Mei R."/>
            <person name="Liu W.T."/>
        </authorList>
    </citation>
    <scope>NUCLEOTIDE SEQUENCE [LARGE SCALE GENOMIC DNA]</scope>
    <source>
        <strain evidence="7">B03fssc0709_Meth_Bin005</strain>
        <strain evidence="8">B15fssc0709_Meth_Bin003</strain>
        <strain evidence="9">BMIXfssc0709_Meth_Bin006</strain>
    </source>
</reference>
<evidence type="ECO:0000256" key="5">
    <source>
        <dbReference type="ARBA" id="ARBA00023014"/>
    </source>
</evidence>
<evidence type="ECO:0000256" key="3">
    <source>
        <dbReference type="ARBA" id="ARBA00023002"/>
    </source>
</evidence>
<dbReference type="PANTHER" id="PTHR42947">
    <property type="entry name" value="COB--COM HETERODISULFIDE REDUCTASE SUBUNIT B 1"/>
    <property type="match status" value="1"/>
</dbReference>
<dbReference type="EMBL" id="LNJC01000024">
    <property type="protein sequence ID" value="KYC49862.1"/>
    <property type="molecule type" value="Genomic_DNA"/>
</dbReference>
<gene>
    <name evidence="7" type="ORF">APG10_00873</name>
    <name evidence="8" type="ORF">APG11_01208</name>
    <name evidence="9" type="ORF">APG12_01188</name>
</gene>
<keyword evidence="3" id="KW-0560">Oxidoreductase</keyword>
<evidence type="ECO:0000256" key="4">
    <source>
        <dbReference type="ARBA" id="ARBA00023004"/>
    </source>
</evidence>
<protein>
    <submittedName>
        <fullName evidence="7">Hydrogenase MvhADGHdrABC CoB-CoM heterodisulfide reductase subunit B</fullName>
    </submittedName>
</protein>
<evidence type="ECO:0000313" key="9">
    <source>
        <dbReference type="EMBL" id="KYC49862.1"/>
    </source>
</evidence>
<sequence>MSLHATDYALYTGCIIPLRYPDIENSIRETMSLLGVNVYDMLGAGCCPPGGAFWSVEEMSGLVQSARNLSIAESMSKDVMAVCNGCFCYLKNSNMLLKSDQEKREKVNTVLNKIGRKYQGTISVYHLVEVLHDHIGIEKIKQSTKIKLDGAKAAVHYGCHLLRPSDHLMAENPEKPHKLDALVEALGMESVYYPKKLSCCGAGGGMRGNNPDVTLRILEKKLMNIKYSEPDCIVTACPFCFLQFDLGQKGLRDRGEDFCIPVFYYNQLLGLSMGLPKKRIASLSETPRDGFIKKFYGVD</sequence>
<accession>A0A150IKI2</accession>
<dbReference type="PANTHER" id="PTHR42947:SF1">
    <property type="entry name" value="COB--COM HETERODISULFIDE REDUCTASE SUBUNIT B 1"/>
    <property type="match status" value="1"/>
</dbReference>
<comment type="caution">
    <text evidence="7">The sequence shown here is derived from an EMBL/GenBank/DDBJ whole genome shotgun (WGS) entry which is preliminary data.</text>
</comment>
<evidence type="ECO:0000313" key="8">
    <source>
        <dbReference type="EMBL" id="KYC47369.1"/>
    </source>
</evidence>
<dbReference type="InterPro" id="IPR051278">
    <property type="entry name" value="HdrB/HdrD_reductase"/>
</dbReference>
<evidence type="ECO:0000313" key="7">
    <source>
        <dbReference type="EMBL" id="KYC45428.1"/>
    </source>
</evidence>
<keyword evidence="5" id="KW-0411">Iron-sulfur</keyword>
<dbReference type="InterPro" id="IPR004017">
    <property type="entry name" value="Cys_rich_dom"/>
</dbReference>
<proteinExistence type="predicted"/>
<keyword evidence="4" id="KW-0408">Iron</keyword>
<dbReference type="GO" id="GO:0016491">
    <property type="term" value="F:oxidoreductase activity"/>
    <property type="evidence" value="ECO:0007669"/>
    <property type="project" value="UniProtKB-KW"/>
</dbReference>
<dbReference type="GO" id="GO:0051536">
    <property type="term" value="F:iron-sulfur cluster binding"/>
    <property type="evidence" value="ECO:0007669"/>
    <property type="project" value="UniProtKB-KW"/>
</dbReference>
<evidence type="ECO:0000256" key="1">
    <source>
        <dbReference type="ARBA" id="ARBA00001966"/>
    </source>
</evidence>
<name>A0A150IKI2_9EURY</name>
<dbReference type="Proteomes" id="UP000092401">
    <property type="component" value="Unassembled WGS sequence"/>
</dbReference>
<organism evidence="7 11">
    <name type="scientific">Candidatus Methanofastidiosum methylothiophilum</name>
    <dbReference type="NCBI Taxonomy" id="1705564"/>
    <lineage>
        <taxon>Archaea</taxon>
        <taxon>Methanobacteriati</taxon>
        <taxon>Methanobacteriota</taxon>
        <taxon>Stenosarchaea group</taxon>
        <taxon>Candidatus Methanofastidiosia</taxon>
        <taxon>Candidatus Methanofastidiosales</taxon>
        <taxon>Candidatus Methanofastidiosaceae</taxon>
        <taxon>Candidatus Methanofastidiosum</taxon>
    </lineage>
</organism>
<accession>A0A150IQP3</accession>
<dbReference type="Proteomes" id="UP000091929">
    <property type="component" value="Unassembled WGS sequence"/>
</dbReference>
<dbReference type="Pfam" id="PF02754">
    <property type="entry name" value="CCG"/>
    <property type="match status" value="2"/>
</dbReference>
<dbReference type="Gene3D" id="1.20.1050.140">
    <property type="match status" value="1"/>
</dbReference>
<feature type="domain" description="Cysteine-rich" evidence="6">
    <location>
        <begin position="8"/>
        <end position="90"/>
    </location>
</feature>
<evidence type="ECO:0000259" key="6">
    <source>
        <dbReference type="Pfam" id="PF02754"/>
    </source>
</evidence>
<evidence type="ECO:0000313" key="10">
    <source>
        <dbReference type="Proteomes" id="UP000091929"/>
    </source>
</evidence>